<reference evidence="2 3" key="1">
    <citation type="submission" date="2020-04" db="EMBL/GenBank/DDBJ databases">
        <authorList>
            <person name="Zhang R."/>
            <person name="Schippers A."/>
        </authorList>
    </citation>
    <scope>NUCLEOTIDE SEQUENCE [LARGE SCALE GENOMIC DNA]</scope>
    <source>
        <strain evidence="2 3">DSM 109850</strain>
    </source>
</reference>
<organism evidence="2 3">
    <name type="scientific">Sulfobacillus harzensis</name>
    <dbReference type="NCBI Taxonomy" id="2729629"/>
    <lineage>
        <taxon>Bacteria</taxon>
        <taxon>Bacillati</taxon>
        <taxon>Bacillota</taxon>
        <taxon>Clostridia</taxon>
        <taxon>Eubacteriales</taxon>
        <taxon>Clostridiales Family XVII. Incertae Sedis</taxon>
        <taxon>Sulfobacillus</taxon>
    </lineage>
</organism>
<name>A0A7Y0L3A4_9FIRM</name>
<gene>
    <name evidence="2" type="ORF">HIJ39_09210</name>
</gene>
<evidence type="ECO:0000313" key="3">
    <source>
        <dbReference type="Proteomes" id="UP000533476"/>
    </source>
</evidence>
<dbReference type="RefSeq" id="WP_169098938.1">
    <property type="nucleotide sequence ID" value="NZ_JABBVZ010000025.1"/>
</dbReference>
<dbReference type="Gene3D" id="3.40.50.2000">
    <property type="entry name" value="Glycogen Phosphorylase B"/>
    <property type="match status" value="2"/>
</dbReference>
<keyword evidence="3" id="KW-1185">Reference proteome</keyword>
<proteinExistence type="predicted"/>
<dbReference type="InterPro" id="IPR001296">
    <property type="entry name" value="Glyco_trans_1"/>
</dbReference>
<evidence type="ECO:0000259" key="1">
    <source>
        <dbReference type="Pfam" id="PF00534"/>
    </source>
</evidence>
<dbReference type="GO" id="GO:0016757">
    <property type="term" value="F:glycosyltransferase activity"/>
    <property type="evidence" value="ECO:0007669"/>
    <property type="project" value="InterPro"/>
</dbReference>
<dbReference type="Pfam" id="PF00534">
    <property type="entry name" value="Glycos_transf_1"/>
    <property type="match status" value="1"/>
</dbReference>
<comment type="caution">
    <text evidence="2">The sequence shown here is derived from an EMBL/GenBank/DDBJ whole genome shotgun (WGS) entry which is preliminary data.</text>
</comment>
<accession>A0A7Y0L3A4</accession>
<dbReference type="PANTHER" id="PTHR45947:SF3">
    <property type="entry name" value="SULFOQUINOVOSYL TRANSFERASE SQD2"/>
    <property type="match status" value="1"/>
</dbReference>
<dbReference type="Proteomes" id="UP000533476">
    <property type="component" value="Unassembled WGS sequence"/>
</dbReference>
<feature type="domain" description="Glycosyl transferase family 1" evidence="1">
    <location>
        <begin position="166"/>
        <end position="280"/>
    </location>
</feature>
<protein>
    <submittedName>
        <fullName evidence="2">Glycosyltransferase</fullName>
    </submittedName>
</protein>
<keyword evidence="2" id="KW-0808">Transferase</keyword>
<dbReference type="PANTHER" id="PTHR45947">
    <property type="entry name" value="SULFOQUINOVOSYL TRANSFERASE SQD2"/>
    <property type="match status" value="1"/>
</dbReference>
<evidence type="ECO:0000313" key="2">
    <source>
        <dbReference type="EMBL" id="NMP22529.1"/>
    </source>
</evidence>
<dbReference type="SUPFAM" id="SSF53756">
    <property type="entry name" value="UDP-Glycosyltransferase/glycogen phosphorylase"/>
    <property type="match status" value="1"/>
</dbReference>
<dbReference type="AlphaFoldDB" id="A0A7Y0L3A4"/>
<sequence>MSAIWIVRDNSWNEGTLAALGAAWELNGDNRTLEIVPLFAEDGVPMAWPSSLQVDNPLFQGRPRWTWSRRLADRISDAEWVAVDEEPPVLDGIRSLRENRPLILFTRGGNLMPSTTYQRFQRVVATSRWRLRQLVQEGLVLPSRIQLVDAPSLPAATTSEPAPQSEGLTVAVLGPMTAVKGVDLAINALAELSRQTPGWRLWLMGDGPDRARFQAYAQAMDVQTTWHPSDAWELALRAADVLLAPQFQDSLGWDAMWAQRLGTPVVAGNLPVMEEQLGDWPGARLLSRLTVMEVIEALDSRFFTAATPSSRREVNPWREAFSF</sequence>
<dbReference type="EMBL" id="JABBVZ010000025">
    <property type="protein sequence ID" value="NMP22529.1"/>
    <property type="molecule type" value="Genomic_DNA"/>
</dbReference>
<dbReference type="InterPro" id="IPR050194">
    <property type="entry name" value="Glycosyltransferase_grp1"/>
</dbReference>